<feature type="DNA-binding region" description="H-T-H motif" evidence="4">
    <location>
        <begin position="32"/>
        <end position="51"/>
    </location>
</feature>
<keyword evidence="1" id="KW-0805">Transcription regulation</keyword>
<evidence type="ECO:0000313" key="8">
    <source>
        <dbReference type="Proteomes" id="UP000092607"/>
    </source>
</evidence>
<dbReference type="EMBL" id="LZMS01000036">
    <property type="protein sequence ID" value="OBX65308.1"/>
    <property type="molecule type" value="Genomic_DNA"/>
</dbReference>
<evidence type="ECO:0000256" key="1">
    <source>
        <dbReference type="ARBA" id="ARBA00023015"/>
    </source>
</evidence>
<evidence type="ECO:0000259" key="6">
    <source>
        <dbReference type="PROSITE" id="PS50977"/>
    </source>
</evidence>
<dbReference type="AlphaFoldDB" id="A0A1B8Q6A9"/>
<feature type="region of interest" description="Disordered" evidence="5">
    <location>
        <begin position="214"/>
        <end position="255"/>
    </location>
</feature>
<dbReference type="Proteomes" id="UP000092607">
    <property type="component" value="Unassembled WGS sequence"/>
</dbReference>
<name>A0A1B8Q6A9_MORLA</name>
<evidence type="ECO:0000256" key="3">
    <source>
        <dbReference type="ARBA" id="ARBA00023163"/>
    </source>
</evidence>
<dbReference type="SUPFAM" id="SSF46689">
    <property type="entry name" value="Homeodomain-like"/>
    <property type="match status" value="1"/>
</dbReference>
<evidence type="ECO:0000256" key="4">
    <source>
        <dbReference type="PROSITE-ProRule" id="PRU00335"/>
    </source>
</evidence>
<evidence type="ECO:0000313" key="7">
    <source>
        <dbReference type="EMBL" id="OBX65308.1"/>
    </source>
</evidence>
<dbReference type="InterPro" id="IPR050109">
    <property type="entry name" value="HTH-type_TetR-like_transc_reg"/>
</dbReference>
<dbReference type="GO" id="GO:0000976">
    <property type="term" value="F:transcription cis-regulatory region binding"/>
    <property type="evidence" value="ECO:0007669"/>
    <property type="project" value="TreeGrafter"/>
</dbReference>
<keyword evidence="3" id="KW-0804">Transcription</keyword>
<organism evidence="7 8">
    <name type="scientific">Moraxella lacunata</name>
    <dbReference type="NCBI Taxonomy" id="477"/>
    <lineage>
        <taxon>Bacteria</taxon>
        <taxon>Pseudomonadati</taxon>
        <taxon>Pseudomonadota</taxon>
        <taxon>Gammaproteobacteria</taxon>
        <taxon>Moraxellales</taxon>
        <taxon>Moraxellaceae</taxon>
        <taxon>Moraxella</taxon>
    </lineage>
</organism>
<dbReference type="GO" id="GO:0003700">
    <property type="term" value="F:DNA-binding transcription factor activity"/>
    <property type="evidence" value="ECO:0007669"/>
    <property type="project" value="TreeGrafter"/>
</dbReference>
<evidence type="ECO:0000256" key="2">
    <source>
        <dbReference type="ARBA" id="ARBA00023125"/>
    </source>
</evidence>
<protein>
    <submittedName>
        <fullName evidence="7">TetR family transcriptional regulator</fullName>
    </submittedName>
</protein>
<evidence type="ECO:0000256" key="5">
    <source>
        <dbReference type="SAM" id="MobiDB-lite"/>
    </source>
</evidence>
<dbReference type="Pfam" id="PF00440">
    <property type="entry name" value="TetR_N"/>
    <property type="match status" value="1"/>
</dbReference>
<keyword evidence="2 4" id="KW-0238">DNA-binding</keyword>
<dbReference type="RefSeq" id="WP_065255655.1">
    <property type="nucleotide sequence ID" value="NZ_JARDJM010000015.1"/>
</dbReference>
<dbReference type="PROSITE" id="PS50977">
    <property type="entry name" value="HTH_TETR_2"/>
    <property type="match status" value="1"/>
</dbReference>
<sequence length="255" mass="29098">MSSRKEQFEHRERQILATAEQLLLESGDYDLTLDSLARHLDLAKGTLYKHFVSKDELLLRLLIEYEKRLYEMNAIDDGAGAGVARMVLQLLLRPQRAMMFHHLEDKLSSTASGLNRLFGELYKIRRERMKRIYEIAERYLSEQNSTMATRDFLASIWALGQGGAGLLNSSFYQRYLGDRDTLKYAFVVQMLDLPKLYAQDITKDAVKNTDKDTNQDIAVKSLPQTDDETDIAPASDEQTPAITPKLIKPLTPPLV</sequence>
<comment type="caution">
    <text evidence="7">The sequence shown here is derived from an EMBL/GenBank/DDBJ whole genome shotgun (WGS) entry which is preliminary data.</text>
</comment>
<accession>A0A1B8Q6A9</accession>
<dbReference type="PANTHER" id="PTHR30055:SF234">
    <property type="entry name" value="HTH-TYPE TRANSCRIPTIONAL REGULATOR BETI"/>
    <property type="match status" value="1"/>
</dbReference>
<dbReference type="InterPro" id="IPR009057">
    <property type="entry name" value="Homeodomain-like_sf"/>
</dbReference>
<dbReference type="PRINTS" id="PR00455">
    <property type="entry name" value="HTHTETR"/>
</dbReference>
<reference evidence="7 8" key="1">
    <citation type="submission" date="2016-06" db="EMBL/GenBank/DDBJ databases">
        <title>Draft genome of Moraxella lacunata CCUG 57757A.</title>
        <authorList>
            <person name="Salva-Serra F."/>
            <person name="Engstrom-Jakobsson H."/>
            <person name="Thorell K."/>
            <person name="Gonzales-Siles L."/>
            <person name="Karlsson R."/>
            <person name="Boulund F."/>
            <person name="Engstrand L."/>
            <person name="Kristiansson E."/>
            <person name="Moore E."/>
        </authorList>
    </citation>
    <scope>NUCLEOTIDE SEQUENCE [LARGE SCALE GENOMIC DNA]</scope>
    <source>
        <strain evidence="7 8">CCUG 57757A</strain>
    </source>
</reference>
<dbReference type="Gene3D" id="1.10.357.10">
    <property type="entry name" value="Tetracycline Repressor, domain 2"/>
    <property type="match status" value="1"/>
</dbReference>
<feature type="domain" description="HTH tetR-type" evidence="6">
    <location>
        <begin position="9"/>
        <end position="69"/>
    </location>
</feature>
<dbReference type="OrthoDB" id="63332at2"/>
<gene>
    <name evidence="7" type="ORF">A9309_02505</name>
</gene>
<dbReference type="InterPro" id="IPR001647">
    <property type="entry name" value="HTH_TetR"/>
</dbReference>
<dbReference type="PANTHER" id="PTHR30055">
    <property type="entry name" value="HTH-TYPE TRANSCRIPTIONAL REGULATOR RUTR"/>
    <property type="match status" value="1"/>
</dbReference>
<proteinExistence type="predicted"/>